<feature type="non-terminal residue" evidence="2">
    <location>
        <position position="466"/>
    </location>
</feature>
<feature type="compositionally biased region" description="Basic and acidic residues" evidence="1">
    <location>
        <begin position="246"/>
        <end position="262"/>
    </location>
</feature>
<feature type="compositionally biased region" description="Basic and acidic residues" evidence="1">
    <location>
        <begin position="336"/>
        <end position="357"/>
    </location>
</feature>
<gene>
    <name evidence="2" type="ORF">AVDCRST_MAG68-276</name>
</gene>
<feature type="compositionally biased region" description="Basic and acidic residues" evidence="1">
    <location>
        <begin position="272"/>
        <end position="281"/>
    </location>
</feature>
<evidence type="ECO:0000313" key="2">
    <source>
        <dbReference type="EMBL" id="CAA9295887.1"/>
    </source>
</evidence>
<feature type="compositionally biased region" description="Basic residues" evidence="1">
    <location>
        <begin position="162"/>
        <end position="171"/>
    </location>
</feature>
<feature type="compositionally biased region" description="Gly residues" evidence="1">
    <location>
        <begin position="50"/>
        <end position="59"/>
    </location>
</feature>
<feature type="region of interest" description="Disordered" evidence="1">
    <location>
        <begin position="232"/>
        <end position="303"/>
    </location>
</feature>
<feature type="region of interest" description="Disordered" evidence="1">
    <location>
        <begin position="442"/>
        <end position="466"/>
    </location>
</feature>
<name>A0A6J4K540_9BACT</name>
<feature type="compositionally biased region" description="Basic residues" evidence="1">
    <location>
        <begin position="370"/>
        <end position="394"/>
    </location>
</feature>
<dbReference type="EMBL" id="CADCTW010000002">
    <property type="protein sequence ID" value="CAA9295887.1"/>
    <property type="molecule type" value="Genomic_DNA"/>
</dbReference>
<dbReference type="EC" id="6.1.1.22" evidence="2"/>
<keyword evidence="2" id="KW-0030">Aminoacyl-tRNA synthetase</keyword>
<feature type="non-terminal residue" evidence="2">
    <location>
        <position position="1"/>
    </location>
</feature>
<feature type="compositionally biased region" description="Gly residues" evidence="1">
    <location>
        <begin position="93"/>
        <end position="106"/>
    </location>
</feature>
<organism evidence="2">
    <name type="scientific">uncultured Gemmatimonadota bacterium</name>
    <dbReference type="NCBI Taxonomy" id="203437"/>
    <lineage>
        <taxon>Bacteria</taxon>
        <taxon>Pseudomonadati</taxon>
        <taxon>Gemmatimonadota</taxon>
        <taxon>environmental samples</taxon>
    </lineage>
</organism>
<evidence type="ECO:0000256" key="1">
    <source>
        <dbReference type="SAM" id="MobiDB-lite"/>
    </source>
</evidence>
<dbReference type="GO" id="GO:0004816">
    <property type="term" value="F:asparagine-tRNA ligase activity"/>
    <property type="evidence" value="ECO:0007669"/>
    <property type="project" value="UniProtKB-EC"/>
</dbReference>
<feature type="region of interest" description="Disordered" evidence="1">
    <location>
        <begin position="47"/>
        <end position="147"/>
    </location>
</feature>
<protein>
    <submittedName>
        <fullName evidence="2">Asparaginyl-tRNA synthetase</fullName>
        <ecNumber evidence="2">6.1.1.22</ecNumber>
    </submittedName>
</protein>
<feature type="compositionally biased region" description="Gly residues" evidence="1">
    <location>
        <begin position="398"/>
        <end position="409"/>
    </location>
</feature>
<dbReference type="AlphaFoldDB" id="A0A6J4K540"/>
<feature type="compositionally biased region" description="Basic residues" evidence="1">
    <location>
        <begin position="444"/>
        <end position="453"/>
    </location>
</feature>
<feature type="region of interest" description="Disordered" evidence="1">
    <location>
        <begin position="334"/>
        <end position="409"/>
    </location>
</feature>
<feature type="region of interest" description="Disordered" evidence="1">
    <location>
        <begin position="1"/>
        <end position="32"/>
    </location>
</feature>
<accession>A0A6J4K540</accession>
<feature type="region of interest" description="Disordered" evidence="1">
    <location>
        <begin position="162"/>
        <end position="191"/>
    </location>
</feature>
<feature type="compositionally biased region" description="Basic and acidic residues" evidence="1">
    <location>
        <begin position="22"/>
        <end position="32"/>
    </location>
</feature>
<proteinExistence type="predicted"/>
<reference evidence="2" key="1">
    <citation type="submission" date="2020-02" db="EMBL/GenBank/DDBJ databases">
        <authorList>
            <person name="Meier V. D."/>
        </authorList>
    </citation>
    <scope>NUCLEOTIDE SEQUENCE</scope>
    <source>
        <strain evidence="2">AVDCRST_MAG68</strain>
    </source>
</reference>
<sequence length="466" mass="48721">ATHLDRRSSRGQGGARHRRPRAGVDPHPARFQGRDLVPERARRVVLRAHPGGGGRGPGELRGRGHPPHGRVLGERVGGAGAHAGTPATRGDPCHGGGGGRVGGGPGDVPHPAQSALDGVPAHGRAPPSAHQHLWRGGPGAAHAVDGGAPLLRPERLLLGPHAHHHHQRRRGGGGDVPRLHPGPGQPAAHRRRRRGLLAGLLRALGRAHRLRPAQRGGVLRGALQGVHLRPHLPRGELQHEPAPGRVLDDRAGDRLRGPERGRGPGRGVPQVDLHRPAERAPGRHGVLRGAGGQGGDPPPGALRRELVRADGLHRGRAAPGGIEEEVRVPRALGRGPAERARAVPHRGAGEAPRRGDELPEGDQVVLHARERGRPHRGRHGRPGARDRRDHRRVAARGAAGGAGPAHGGDGAGEGIVLVVPRPAPLRHGAARGFRAGLRAPGPVLHRHRQHPGRHSVPAGAGERGLL</sequence>
<keyword evidence="2" id="KW-0436">Ligase</keyword>